<keyword evidence="2" id="KW-1185">Reference proteome</keyword>
<comment type="caution">
    <text evidence="1">The sequence shown here is derived from an EMBL/GenBank/DDBJ whole genome shotgun (WGS) entry which is preliminary data.</text>
</comment>
<dbReference type="Proteomes" id="UP001239111">
    <property type="component" value="Chromosome 1"/>
</dbReference>
<protein>
    <submittedName>
        <fullName evidence="1">Uncharacterized protein</fullName>
    </submittedName>
</protein>
<proteinExistence type="predicted"/>
<evidence type="ECO:0000313" key="2">
    <source>
        <dbReference type="Proteomes" id="UP001239111"/>
    </source>
</evidence>
<organism evidence="1 2">
    <name type="scientific">Eretmocerus hayati</name>
    <dbReference type="NCBI Taxonomy" id="131215"/>
    <lineage>
        <taxon>Eukaryota</taxon>
        <taxon>Metazoa</taxon>
        <taxon>Ecdysozoa</taxon>
        <taxon>Arthropoda</taxon>
        <taxon>Hexapoda</taxon>
        <taxon>Insecta</taxon>
        <taxon>Pterygota</taxon>
        <taxon>Neoptera</taxon>
        <taxon>Endopterygota</taxon>
        <taxon>Hymenoptera</taxon>
        <taxon>Apocrita</taxon>
        <taxon>Proctotrupomorpha</taxon>
        <taxon>Chalcidoidea</taxon>
        <taxon>Aphelinidae</taxon>
        <taxon>Aphelininae</taxon>
        <taxon>Eretmocerus</taxon>
    </lineage>
</organism>
<name>A0ACC2Q0Q6_9HYME</name>
<dbReference type="EMBL" id="CM056741">
    <property type="protein sequence ID" value="KAJ8688152.1"/>
    <property type="molecule type" value="Genomic_DNA"/>
</dbReference>
<evidence type="ECO:0000313" key="1">
    <source>
        <dbReference type="EMBL" id="KAJ8688152.1"/>
    </source>
</evidence>
<gene>
    <name evidence="1" type="ORF">QAD02_023947</name>
</gene>
<reference evidence="1" key="1">
    <citation type="submission" date="2023-04" db="EMBL/GenBank/DDBJ databases">
        <title>A chromosome-level genome assembly of the parasitoid wasp Eretmocerus hayati.</title>
        <authorList>
            <person name="Zhong Y."/>
            <person name="Liu S."/>
            <person name="Liu Y."/>
        </authorList>
    </citation>
    <scope>NUCLEOTIDE SEQUENCE</scope>
    <source>
        <strain evidence="1">ZJU_SS_LIU_2023</strain>
    </source>
</reference>
<sequence>MNPEFVFDVDNGAAQGRLNHPIQRIDLPVPLIDLEREQRPLLIDDHNANEARVGAGARGRLVLHYLPPVLPELNRPQNDLNADQIRERLNLFRQFPLGLPQQREPLRRRPLFPQLREQRAAVIALNDDGIELRDPLRFWCTYALCKKLIQNRTEEPDYQFGDWMRRTPEFMTAYQIITTASMRAEHRILGEINPWNFNEIRPVHQQNRIDFLLVQQLVTSSGINVKFRDWSGRNCLYIAVERRNVQLVEFLLEHGANTDTFDVNEETLVGNYRQFHQIFSDYGMLYNGNHVLRYDPLYLSIQQGDREITRMLIRAGAVIQNLQLKTAVAKNHMGVILFALEHGFDVNKLIDDDHHRQCSILHLASMMNKSDLMNHLLLVWNADFNIRDSNRRTPLDDAVRMRNEECVKILLDYHNNIPNQSSILHSAISRKSAIIVDLLIRHLAILEGQGPFVESDTYIQIEENANATDYFNICKLELERARETAVTQSLTFYDIITNTDYGALLRDESVVDMLTRYRYISTSFTVYGSLVRSRFEREQEKIEFYERVISGLSRIFGRNLAGHRLIYELILQNLSRRDWYTLSNL</sequence>
<accession>A0ACC2Q0Q6</accession>